<dbReference type="EMBL" id="CAJJDN010000126">
    <property type="protein sequence ID" value="CAD8120393.1"/>
    <property type="molecule type" value="Genomic_DNA"/>
</dbReference>
<proteinExistence type="predicted"/>
<keyword evidence="3" id="KW-1185">Reference proteome</keyword>
<dbReference type="Proteomes" id="UP000692954">
    <property type="component" value="Unassembled WGS sequence"/>
</dbReference>
<dbReference type="OrthoDB" id="9984778at2759"/>
<comment type="caution">
    <text evidence="2">The sequence shown here is derived from an EMBL/GenBank/DDBJ whole genome shotgun (WGS) entry which is preliminary data.</text>
</comment>
<evidence type="ECO:0000256" key="1">
    <source>
        <dbReference type="SAM" id="Phobius"/>
    </source>
</evidence>
<gene>
    <name evidence="2" type="ORF">PSON_ATCC_30995.1.T1260030</name>
</gene>
<keyword evidence="1" id="KW-1133">Transmembrane helix</keyword>
<feature type="transmembrane region" description="Helical" evidence="1">
    <location>
        <begin position="50"/>
        <end position="68"/>
    </location>
</feature>
<protein>
    <recommendedName>
        <fullName evidence="4">Transmembrane protein</fullName>
    </recommendedName>
</protein>
<evidence type="ECO:0008006" key="4">
    <source>
        <dbReference type="Google" id="ProtNLM"/>
    </source>
</evidence>
<feature type="transmembrane region" description="Helical" evidence="1">
    <location>
        <begin position="99"/>
        <end position="119"/>
    </location>
</feature>
<reference evidence="2" key="1">
    <citation type="submission" date="2021-01" db="EMBL/GenBank/DDBJ databases">
        <authorList>
            <consortium name="Genoscope - CEA"/>
            <person name="William W."/>
        </authorList>
    </citation>
    <scope>NUCLEOTIDE SEQUENCE</scope>
</reference>
<evidence type="ECO:0000313" key="2">
    <source>
        <dbReference type="EMBL" id="CAD8120393.1"/>
    </source>
</evidence>
<keyword evidence="1" id="KW-0812">Transmembrane</keyword>
<evidence type="ECO:0000313" key="3">
    <source>
        <dbReference type="Proteomes" id="UP000692954"/>
    </source>
</evidence>
<accession>A0A8S1QYM0</accession>
<dbReference type="AlphaFoldDB" id="A0A8S1QYM0"/>
<name>A0A8S1QYM0_9CILI</name>
<organism evidence="2 3">
    <name type="scientific">Paramecium sonneborni</name>
    <dbReference type="NCBI Taxonomy" id="65129"/>
    <lineage>
        <taxon>Eukaryota</taxon>
        <taxon>Sar</taxon>
        <taxon>Alveolata</taxon>
        <taxon>Ciliophora</taxon>
        <taxon>Intramacronucleata</taxon>
        <taxon>Oligohymenophorea</taxon>
        <taxon>Peniculida</taxon>
        <taxon>Parameciidae</taxon>
        <taxon>Paramecium</taxon>
    </lineage>
</organism>
<keyword evidence="1" id="KW-0472">Membrane</keyword>
<feature type="transmembrane region" description="Helical" evidence="1">
    <location>
        <begin position="24"/>
        <end position="44"/>
    </location>
</feature>
<sequence>MYLLVKELILSVEIWHINQQVKKFLGMLKFCLLLIILAIIINYLVYFFNVFLIIVNLFLLPQIIHVAYKIHYVQLNKFFVFGFLSTMRFSLQFSTYINILKTVIIIILLYATQVIFYNYQCTKEPRFFLTRKIKAEEICVICTCVIETKCVINILNILRTQFSFCLFIQMDLSKKKLFHLSFQISNFILN</sequence>